<evidence type="ECO:0000256" key="3">
    <source>
        <dbReference type="SAM" id="MobiDB-lite"/>
    </source>
</evidence>
<dbReference type="GO" id="GO:0003723">
    <property type="term" value="F:RNA binding"/>
    <property type="evidence" value="ECO:0007669"/>
    <property type="project" value="UniProtKB-UniRule"/>
</dbReference>
<name>I3SID2_MEDTR</name>
<feature type="domain" description="RRM" evidence="4">
    <location>
        <begin position="96"/>
        <end position="173"/>
    </location>
</feature>
<evidence type="ECO:0000259" key="4">
    <source>
        <dbReference type="PROSITE" id="PS50102"/>
    </source>
</evidence>
<accession>I3SID2</accession>
<dbReference type="Pfam" id="PF00076">
    <property type="entry name" value="RRM_1"/>
    <property type="match status" value="2"/>
</dbReference>
<evidence type="ECO:0000256" key="2">
    <source>
        <dbReference type="PROSITE-ProRule" id="PRU00176"/>
    </source>
</evidence>
<evidence type="ECO:0000256" key="1">
    <source>
        <dbReference type="ARBA" id="ARBA00022884"/>
    </source>
</evidence>
<dbReference type="Gene3D" id="3.30.70.330">
    <property type="match status" value="2"/>
</dbReference>
<evidence type="ECO:0000313" key="5">
    <source>
        <dbReference type="EMBL" id="AFK40024.1"/>
    </source>
</evidence>
<dbReference type="SMART" id="SM00360">
    <property type="entry name" value="RRM"/>
    <property type="match status" value="2"/>
</dbReference>
<dbReference type="EMBL" id="BT140229">
    <property type="protein sequence ID" value="AFK40024.1"/>
    <property type="molecule type" value="mRNA"/>
</dbReference>
<dbReference type="PANTHER" id="PTHR48025">
    <property type="entry name" value="OS02G0815200 PROTEIN"/>
    <property type="match status" value="1"/>
</dbReference>
<organism evidence="5">
    <name type="scientific">Medicago truncatula</name>
    <name type="common">Barrel medic</name>
    <name type="synonym">Medicago tribuloides</name>
    <dbReference type="NCBI Taxonomy" id="3880"/>
    <lineage>
        <taxon>Eukaryota</taxon>
        <taxon>Viridiplantae</taxon>
        <taxon>Streptophyta</taxon>
        <taxon>Embryophyta</taxon>
        <taxon>Tracheophyta</taxon>
        <taxon>Spermatophyta</taxon>
        <taxon>Magnoliopsida</taxon>
        <taxon>eudicotyledons</taxon>
        <taxon>Gunneridae</taxon>
        <taxon>Pentapetalae</taxon>
        <taxon>rosids</taxon>
        <taxon>fabids</taxon>
        <taxon>Fabales</taxon>
        <taxon>Fabaceae</taxon>
        <taxon>Papilionoideae</taxon>
        <taxon>50 kb inversion clade</taxon>
        <taxon>NPAAA clade</taxon>
        <taxon>Hologalegina</taxon>
        <taxon>IRL clade</taxon>
        <taxon>Trifolieae</taxon>
        <taxon>Medicago</taxon>
    </lineage>
</organism>
<dbReference type="InterPro" id="IPR012677">
    <property type="entry name" value="Nucleotide-bd_a/b_plait_sf"/>
</dbReference>
<dbReference type="SUPFAM" id="SSF54928">
    <property type="entry name" value="RNA-binding domain, RBD"/>
    <property type="match status" value="1"/>
</dbReference>
<feature type="domain" description="RRM" evidence="4">
    <location>
        <begin position="191"/>
        <end position="270"/>
    </location>
</feature>
<dbReference type="AlphaFoldDB" id="I3SID2"/>
<protein>
    <recommendedName>
        <fullName evidence="4">RRM domain-containing protein</fullName>
    </recommendedName>
</protein>
<sequence>MATLESTLTVFTHQRFSNNNNYRFLSKSPDSIKLHASTSIPSSSSFSLFSHNNHKLHFSSSSKSKTLCYALQEVTEASATTEEEEAKTETLNNVKKNLIVFNLPWSLSKPDIKDLFGQCGTVIDVEIIKSKDGKGKGYTFVTMDSGEGAQAAVDKFNATEISGRILRVEFAKGFKKPRPPPPAPTPKEARYVIYASNLAWKARSTHLRDIFTENFKTPVSARVVFQVPGGKSAGYGFVSYHTEEEAEAAIFALQGKELLGRPLLVKISERKVKEAGSEEVEEKVDDVQPEAGSEEVEEKVDDVQPEAGSEEVEEKVDDAQPGES</sequence>
<feature type="region of interest" description="Disordered" evidence="3">
    <location>
        <begin position="274"/>
        <end position="324"/>
    </location>
</feature>
<dbReference type="InterPro" id="IPR000504">
    <property type="entry name" value="RRM_dom"/>
</dbReference>
<dbReference type="PANTHER" id="PTHR48025:SF6">
    <property type="entry name" value="RRM DOMAIN-CONTAINING PROTEIN"/>
    <property type="match status" value="1"/>
</dbReference>
<dbReference type="InterPro" id="IPR050502">
    <property type="entry name" value="Euk_RNA-bind_prot"/>
</dbReference>
<dbReference type="InterPro" id="IPR035979">
    <property type="entry name" value="RBD_domain_sf"/>
</dbReference>
<reference evidence="5" key="1">
    <citation type="submission" date="2012-05" db="EMBL/GenBank/DDBJ databases">
        <authorList>
            <person name="Krishnakumar V."/>
            <person name="Cheung F."/>
            <person name="Xiao Y."/>
            <person name="Chan A."/>
            <person name="Moskal W.A."/>
            <person name="Town C.D."/>
        </authorList>
    </citation>
    <scope>NUCLEOTIDE SEQUENCE</scope>
</reference>
<proteinExistence type="evidence at transcript level"/>
<keyword evidence="1 2" id="KW-0694">RNA-binding</keyword>
<dbReference type="PROSITE" id="PS50102">
    <property type="entry name" value="RRM"/>
    <property type="match status" value="2"/>
</dbReference>
<feature type="compositionally biased region" description="Acidic residues" evidence="3">
    <location>
        <begin position="277"/>
        <end position="316"/>
    </location>
</feature>
<dbReference type="CDD" id="cd00590">
    <property type="entry name" value="RRM_SF"/>
    <property type="match status" value="1"/>
</dbReference>